<dbReference type="AlphaFoldDB" id="A0A1Y1SAH8"/>
<organism evidence="2 3">
    <name type="scientific">Oceanococcus atlanticus</name>
    <dbReference type="NCBI Taxonomy" id="1317117"/>
    <lineage>
        <taxon>Bacteria</taxon>
        <taxon>Pseudomonadati</taxon>
        <taxon>Pseudomonadota</taxon>
        <taxon>Gammaproteobacteria</taxon>
        <taxon>Chromatiales</taxon>
        <taxon>Oceanococcaceae</taxon>
        <taxon>Oceanococcus</taxon>
    </lineage>
</organism>
<evidence type="ECO:0000313" key="2">
    <source>
        <dbReference type="EMBL" id="ORE85417.1"/>
    </source>
</evidence>
<sequence length="883" mass="98685">MGQEFLDFVNELVACLPQAPTKMVFCELHSDAFYQNVERVCAGQLQLYQLDGDIYEFVSKSSKREGAQLQLFDSASTIGKAELSVADRLFKIPSKSKGANQPDSLWARDQLFRPVGLEWAPFDLEIDFRRDISSLASEEISRLLTEKKLSILRLDGEAGTGKTTVLKRIGFDLATAGVPAYWLRPTGGDPTSIGFTQAIQELDSAYFESATGDKKFAILVDRLALADFERNAVVGLESRLNCRVCVVVCGRPYEQEFDGGQDGGLESRSRFDSRLTVPLDLTESEWARLPDYLVRLGLCESLDQADGMVKRQEARHSKDILCALWFLLPETKGCIRQSLTSAYTGLDSSKRVIKELAEAVETDDLGQIARNIYEIVAVTSSLRIGIPIEVLASAVGISFSDWQNLWKAGEPLWGLLDQSELSDVGSYAIWTRNDVVTEVLLHIVRAGDTDRQADATVLETALAGCVSSNPAYREFIVELLVNRRSELKRLDANAVLKLFDTAIATFPDQDRTIAHHRGLWIKSEIGDFEWAYRELEDAKAVSPYIFSKSEERIELIETSQAACIVQQVQRGEISADSGLPMAWKHLERACSPRGLDLHTLHISGGILLQGALAESDQEKRRISLCESLRFVDEGMRLYGGNSRAQKEDPRDDLVNSLIAKIAGNLDFDEAIKLAIEHAQQREHLGICHVVAAAMLAKVSSNKNSDDNDFNRVANFIDQCIQHIENRELHPPIDLLFEKVKTTFEWKVLRSRDSQIDWKKFAAAVNAILESERFSRDPMLMFAQAVAYYHLHLFPRAFATFSELRQQHVASHIRYARRCFFRDKSGSAKKFQGEVKAVSGDKTYIQIPELGTEALADRGAFPSRVGTQVSARIAFTLIGPLAVR</sequence>
<comment type="caution">
    <text evidence="2">The sequence shown here is derived from an EMBL/GenBank/DDBJ whole genome shotgun (WGS) entry which is preliminary data.</text>
</comment>
<name>A0A1Y1SAH8_9GAMM</name>
<feature type="domain" description="Novel STAND NTPase 5" evidence="1">
    <location>
        <begin position="119"/>
        <end position="200"/>
    </location>
</feature>
<keyword evidence="3" id="KW-1185">Reference proteome</keyword>
<protein>
    <recommendedName>
        <fullName evidence="1">Novel STAND NTPase 5 domain-containing protein</fullName>
    </recommendedName>
</protein>
<dbReference type="STRING" id="1317117.ATO7_14383"/>
<reference evidence="2 3" key="1">
    <citation type="submission" date="2013-04" db="EMBL/GenBank/DDBJ databases">
        <title>Oceanococcus atlanticus 22II-S10r2 Genome Sequencing.</title>
        <authorList>
            <person name="Lai Q."/>
            <person name="Li G."/>
            <person name="Shao Z."/>
        </authorList>
    </citation>
    <scope>NUCLEOTIDE SEQUENCE [LARGE SCALE GENOMIC DNA]</scope>
    <source>
        <strain evidence="2 3">22II-S10r2</strain>
    </source>
</reference>
<evidence type="ECO:0000259" key="1">
    <source>
        <dbReference type="Pfam" id="PF25199"/>
    </source>
</evidence>
<dbReference type="Proteomes" id="UP000192342">
    <property type="component" value="Unassembled WGS sequence"/>
</dbReference>
<gene>
    <name evidence="2" type="ORF">ATO7_14383</name>
</gene>
<proteinExistence type="predicted"/>
<dbReference type="EMBL" id="AQQV01000004">
    <property type="protein sequence ID" value="ORE85417.1"/>
    <property type="molecule type" value="Genomic_DNA"/>
</dbReference>
<dbReference type="Pfam" id="PF25199">
    <property type="entry name" value="nSTAND_NTPase5"/>
    <property type="match status" value="1"/>
</dbReference>
<accession>A0A1Y1SAH8</accession>
<dbReference type="InterPro" id="IPR057574">
    <property type="entry name" value="nSTAND_NTPase5_dom"/>
</dbReference>
<evidence type="ECO:0000313" key="3">
    <source>
        <dbReference type="Proteomes" id="UP000192342"/>
    </source>
</evidence>